<protein>
    <submittedName>
        <fullName evidence="6">Glycine/D-amino acid oxidase-like deaminating enzyme</fullName>
    </submittedName>
</protein>
<dbReference type="InterPro" id="IPR006076">
    <property type="entry name" value="FAD-dep_OxRdtase"/>
</dbReference>
<dbReference type="GO" id="GO:0008115">
    <property type="term" value="F:sarcosine oxidase activity"/>
    <property type="evidence" value="ECO:0007669"/>
    <property type="project" value="TreeGrafter"/>
</dbReference>
<dbReference type="PANTHER" id="PTHR10961:SF7">
    <property type="entry name" value="FAD DEPENDENT OXIDOREDUCTASE DOMAIN-CONTAINING PROTEIN"/>
    <property type="match status" value="1"/>
</dbReference>
<dbReference type="EMBL" id="QUNO01000007">
    <property type="protein sequence ID" value="REH46015.1"/>
    <property type="molecule type" value="Genomic_DNA"/>
</dbReference>
<keyword evidence="2" id="KW-0285">Flavoprotein</keyword>
<comment type="caution">
    <text evidence="6">The sequence shown here is derived from an EMBL/GenBank/DDBJ whole genome shotgun (WGS) entry which is preliminary data.</text>
</comment>
<dbReference type="GO" id="GO:0050660">
    <property type="term" value="F:flavin adenine dinucleotide binding"/>
    <property type="evidence" value="ECO:0007669"/>
    <property type="project" value="InterPro"/>
</dbReference>
<dbReference type="SUPFAM" id="SSF51905">
    <property type="entry name" value="FAD/NAD(P)-binding domain"/>
    <property type="match status" value="1"/>
</dbReference>
<dbReference type="InterPro" id="IPR045170">
    <property type="entry name" value="MTOX"/>
</dbReference>
<sequence length="329" mass="35249">MAGVLIVGAGVVGLVTAIECVLAGHRVTVLERGDIPNPESTSFDQHRGIRMLDVNDPVATWRMLGASRRWRELESLLDTRFYRRVGMVTAWPLVDVASVTKAASSAGVSLEPVDVPHMTIPQGTVALSETDGGVLLAERFLRAATDWLSRQPAVTLKRRSPVRSVHSGLGADIVLVAAGPWSRNLVDYPVRLYRQAMVYLRPPANLARWWENAPAAGRIGPDGRAWLLPPGDGTLLKISTDAACQEVDEIEATTSQALVDKVLGAGMVPDVDRYTVVAAGQCHYADANGPVLAEVAPRVWARVACGGTGFATAPLVANQIVELLREEAA</sequence>
<keyword evidence="3" id="KW-0274">FAD</keyword>
<dbReference type="Pfam" id="PF01266">
    <property type="entry name" value="DAO"/>
    <property type="match status" value="1"/>
</dbReference>
<evidence type="ECO:0000259" key="5">
    <source>
        <dbReference type="Pfam" id="PF01266"/>
    </source>
</evidence>
<evidence type="ECO:0000313" key="6">
    <source>
        <dbReference type="EMBL" id="REH46015.1"/>
    </source>
</evidence>
<organism evidence="6 7">
    <name type="scientific">Kutzneria buriramensis</name>
    <dbReference type="NCBI Taxonomy" id="1045776"/>
    <lineage>
        <taxon>Bacteria</taxon>
        <taxon>Bacillati</taxon>
        <taxon>Actinomycetota</taxon>
        <taxon>Actinomycetes</taxon>
        <taxon>Pseudonocardiales</taxon>
        <taxon>Pseudonocardiaceae</taxon>
        <taxon>Kutzneria</taxon>
    </lineage>
</organism>
<evidence type="ECO:0000313" key="7">
    <source>
        <dbReference type="Proteomes" id="UP000256269"/>
    </source>
</evidence>
<reference evidence="6 7" key="1">
    <citation type="submission" date="2018-08" db="EMBL/GenBank/DDBJ databases">
        <title>Genomic Encyclopedia of Archaeal and Bacterial Type Strains, Phase II (KMG-II): from individual species to whole genera.</title>
        <authorList>
            <person name="Goeker M."/>
        </authorList>
    </citation>
    <scope>NUCLEOTIDE SEQUENCE [LARGE SCALE GENOMIC DNA]</scope>
    <source>
        <strain evidence="6 7">DSM 45791</strain>
    </source>
</reference>
<dbReference type="Gene3D" id="3.30.9.10">
    <property type="entry name" value="D-Amino Acid Oxidase, subunit A, domain 2"/>
    <property type="match status" value="1"/>
</dbReference>
<accession>A0A3E0HIX4</accession>
<feature type="domain" description="FAD dependent oxidoreductase" evidence="5">
    <location>
        <begin position="4"/>
        <end position="323"/>
    </location>
</feature>
<dbReference type="PANTHER" id="PTHR10961">
    <property type="entry name" value="PEROXISOMAL SARCOSINE OXIDASE"/>
    <property type="match status" value="1"/>
</dbReference>
<proteinExistence type="predicted"/>
<evidence type="ECO:0000256" key="4">
    <source>
        <dbReference type="ARBA" id="ARBA00023002"/>
    </source>
</evidence>
<dbReference type="RefSeq" id="WP_211353142.1">
    <property type="nucleotide sequence ID" value="NZ_CP144375.1"/>
</dbReference>
<dbReference type="Gene3D" id="3.50.50.60">
    <property type="entry name" value="FAD/NAD(P)-binding domain"/>
    <property type="match status" value="1"/>
</dbReference>
<keyword evidence="4" id="KW-0560">Oxidoreductase</keyword>
<keyword evidence="7" id="KW-1185">Reference proteome</keyword>
<evidence type="ECO:0000256" key="1">
    <source>
        <dbReference type="ARBA" id="ARBA00001974"/>
    </source>
</evidence>
<gene>
    <name evidence="6" type="ORF">BCF44_107147</name>
</gene>
<dbReference type="Proteomes" id="UP000256269">
    <property type="component" value="Unassembled WGS sequence"/>
</dbReference>
<evidence type="ECO:0000256" key="3">
    <source>
        <dbReference type="ARBA" id="ARBA00022827"/>
    </source>
</evidence>
<comment type="cofactor">
    <cofactor evidence="1">
        <name>FAD</name>
        <dbReference type="ChEBI" id="CHEBI:57692"/>
    </cofactor>
</comment>
<dbReference type="InterPro" id="IPR036188">
    <property type="entry name" value="FAD/NAD-bd_sf"/>
</dbReference>
<dbReference type="AlphaFoldDB" id="A0A3E0HIX4"/>
<evidence type="ECO:0000256" key="2">
    <source>
        <dbReference type="ARBA" id="ARBA00022630"/>
    </source>
</evidence>
<name>A0A3E0HIX4_9PSEU</name>